<name>A0A8K0XTZ9_9AGAR</name>
<gene>
    <name evidence="2" type="ORF">BXZ70DRAFT_1075188</name>
</gene>
<dbReference type="EMBL" id="JAEVFJ010000003">
    <property type="protein sequence ID" value="KAH8106358.1"/>
    <property type="molecule type" value="Genomic_DNA"/>
</dbReference>
<dbReference type="AlphaFoldDB" id="A0A8K0XTZ9"/>
<evidence type="ECO:0000313" key="2">
    <source>
        <dbReference type="EMBL" id="KAH8106358.1"/>
    </source>
</evidence>
<accession>A0A8K0XTZ9</accession>
<feature type="region of interest" description="Disordered" evidence="1">
    <location>
        <begin position="105"/>
        <end position="130"/>
    </location>
</feature>
<protein>
    <submittedName>
        <fullName evidence="2">Uncharacterized protein</fullName>
    </submittedName>
</protein>
<keyword evidence="3" id="KW-1185">Reference proteome</keyword>
<dbReference type="Proteomes" id="UP000813824">
    <property type="component" value="Unassembled WGS sequence"/>
</dbReference>
<feature type="compositionally biased region" description="Polar residues" evidence="1">
    <location>
        <begin position="1"/>
        <end position="18"/>
    </location>
</feature>
<evidence type="ECO:0000256" key="1">
    <source>
        <dbReference type="SAM" id="MobiDB-lite"/>
    </source>
</evidence>
<feature type="region of interest" description="Disordered" evidence="1">
    <location>
        <begin position="1"/>
        <end position="32"/>
    </location>
</feature>
<organism evidence="2 3">
    <name type="scientific">Cristinia sonorae</name>
    <dbReference type="NCBI Taxonomy" id="1940300"/>
    <lineage>
        <taxon>Eukaryota</taxon>
        <taxon>Fungi</taxon>
        <taxon>Dikarya</taxon>
        <taxon>Basidiomycota</taxon>
        <taxon>Agaricomycotina</taxon>
        <taxon>Agaricomycetes</taxon>
        <taxon>Agaricomycetidae</taxon>
        <taxon>Agaricales</taxon>
        <taxon>Pleurotineae</taxon>
        <taxon>Stephanosporaceae</taxon>
        <taxon>Cristinia</taxon>
    </lineage>
</organism>
<sequence>MNGCANTITTQDQDQGSGQARRPSLNPGSPQGALSMDYVNLLEFKEQVKKEKLPARHIYLLGISDSDSRVRGELSMEFPQLQMVVVGGPEVGYNVVMEMLEEMKEEVDKEEEVEEDQDKEDWEYGDYDNA</sequence>
<reference evidence="2" key="1">
    <citation type="journal article" date="2021" name="New Phytol.">
        <title>Evolutionary innovations through gain and loss of genes in the ectomycorrhizal Boletales.</title>
        <authorList>
            <person name="Wu G."/>
            <person name="Miyauchi S."/>
            <person name="Morin E."/>
            <person name="Kuo A."/>
            <person name="Drula E."/>
            <person name="Varga T."/>
            <person name="Kohler A."/>
            <person name="Feng B."/>
            <person name="Cao Y."/>
            <person name="Lipzen A."/>
            <person name="Daum C."/>
            <person name="Hundley H."/>
            <person name="Pangilinan J."/>
            <person name="Johnson J."/>
            <person name="Barry K."/>
            <person name="LaButti K."/>
            <person name="Ng V."/>
            <person name="Ahrendt S."/>
            <person name="Min B."/>
            <person name="Choi I.G."/>
            <person name="Park H."/>
            <person name="Plett J.M."/>
            <person name="Magnuson J."/>
            <person name="Spatafora J.W."/>
            <person name="Nagy L.G."/>
            <person name="Henrissat B."/>
            <person name="Grigoriev I.V."/>
            <person name="Yang Z.L."/>
            <person name="Xu J."/>
            <person name="Martin F.M."/>
        </authorList>
    </citation>
    <scope>NUCLEOTIDE SEQUENCE</scope>
    <source>
        <strain evidence="2">KKN 215</strain>
    </source>
</reference>
<comment type="caution">
    <text evidence="2">The sequence shown here is derived from an EMBL/GenBank/DDBJ whole genome shotgun (WGS) entry which is preliminary data.</text>
</comment>
<evidence type="ECO:0000313" key="3">
    <source>
        <dbReference type="Proteomes" id="UP000813824"/>
    </source>
</evidence>
<proteinExistence type="predicted"/>